<dbReference type="PANTHER" id="PTHR33375:SF1">
    <property type="entry name" value="CHROMOSOME-PARTITIONING PROTEIN PARB-RELATED"/>
    <property type="match status" value="1"/>
</dbReference>
<dbReference type="Proteomes" id="UP000490535">
    <property type="component" value="Unassembled WGS sequence"/>
</dbReference>
<organism evidence="3 4">
    <name type="scientific">Acinetobacter bereziniae</name>
    <name type="common">Acinetobacter genomosp. 10</name>
    <dbReference type="NCBI Taxonomy" id="106648"/>
    <lineage>
        <taxon>Bacteria</taxon>
        <taxon>Pseudomonadati</taxon>
        <taxon>Pseudomonadota</taxon>
        <taxon>Gammaproteobacteria</taxon>
        <taxon>Moraxellales</taxon>
        <taxon>Moraxellaceae</taxon>
        <taxon>Acinetobacter</taxon>
    </lineage>
</organism>
<accession>A0A833UEA8</accession>
<dbReference type="InterPro" id="IPR036086">
    <property type="entry name" value="ParB/Sulfiredoxin_sf"/>
</dbReference>
<dbReference type="InterPro" id="IPR003115">
    <property type="entry name" value="ParB_N"/>
</dbReference>
<dbReference type="Pfam" id="PF02195">
    <property type="entry name" value="ParB_N"/>
    <property type="match status" value="1"/>
</dbReference>
<feature type="domain" description="ParB-like N-terminal" evidence="2">
    <location>
        <begin position="15"/>
        <end position="104"/>
    </location>
</feature>
<reference evidence="4" key="1">
    <citation type="journal article" date="2020" name="MBio">
        <title>Horizontal gene transfer to a defensive symbiont with a reduced genome amongst a multipartite beetle microbiome.</title>
        <authorList>
            <person name="Waterworth S.C."/>
            <person name="Florez L.V."/>
            <person name="Rees E.R."/>
            <person name="Hertweck C."/>
            <person name="Kaltenpoth M."/>
            <person name="Kwan J.C."/>
        </authorList>
    </citation>
    <scope>NUCLEOTIDE SEQUENCE [LARGE SCALE GENOMIC DNA]</scope>
</reference>
<evidence type="ECO:0000259" key="2">
    <source>
        <dbReference type="SMART" id="SM00470"/>
    </source>
</evidence>
<name>A0A833UEA8_ACIBZ</name>
<dbReference type="PANTHER" id="PTHR33375">
    <property type="entry name" value="CHROMOSOME-PARTITIONING PROTEIN PARB-RELATED"/>
    <property type="match status" value="1"/>
</dbReference>
<dbReference type="GO" id="GO:0007059">
    <property type="term" value="P:chromosome segregation"/>
    <property type="evidence" value="ECO:0007669"/>
    <property type="project" value="TreeGrafter"/>
</dbReference>
<dbReference type="InterPro" id="IPR011111">
    <property type="entry name" value="Plasmid_RepB"/>
</dbReference>
<dbReference type="GO" id="GO:0005694">
    <property type="term" value="C:chromosome"/>
    <property type="evidence" value="ECO:0007669"/>
    <property type="project" value="TreeGrafter"/>
</dbReference>
<comment type="caution">
    <text evidence="3">The sequence shown here is derived from an EMBL/GenBank/DDBJ whole genome shotgun (WGS) entry which is preliminary data.</text>
</comment>
<dbReference type="EMBL" id="WNDP01000016">
    <property type="protein sequence ID" value="KAF1026927.1"/>
    <property type="molecule type" value="Genomic_DNA"/>
</dbReference>
<evidence type="ECO:0000256" key="1">
    <source>
        <dbReference type="ARBA" id="ARBA00006295"/>
    </source>
</evidence>
<dbReference type="SUPFAM" id="SSF109709">
    <property type="entry name" value="KorB DNA-binding domain-like"/>
    <property type="match status" value="1"/>
</dbReference>
<dbReference type="GO" id="GO:0003677">
    <property type="term" value="F:DNA binding"/>
    <property type="evidence" value="ECO:0007669"/>
    <property type="project" value="InterPro"/>
</dbReference>
<comment type="similarity">
    <text evidence="1">Belongs to the ParB family.</text>
</comment>
<evidence type="ECO:0000313" key="4">
    <source>
        <dbReference type="Proteomes" id="UP000490535"/>
    </source>
</evidence>
<proteinExistence type="inferred from homology"/>
<dbReference type="InterPro" id="IPR004437">
    <property type="entry name" value="ParB/RepB/Spo0J"/>
</dbReference>
<dbReference type="CDD" id="cd16411">
    <property type="entry name" value="ParB_N_like"/>
    <property type="match status" value="1"/>
</dbReference>
<dbReference type="Gene3D" id="3.90.1530.30">
    <property type="match status" value="1"/>
</dbReference>
<sequence>MEKRELTQLRETSIQLIKIEQIEILNPRDRNPKIFAEIIESIRKVGLKKPITVTQRINSTFQYQLICGEGRIQAFKTLGEIEIPARIIDVDQEDALIMSLVENIARKQHRALDLLSSIERLSDLGYDKFTIAQKTGLVPEYIQGILTLLKNGEERLLYAVEQKRIPLSIALTIAKTANNNPEMQLVLQEAYEMGNLKGNQLLQAKRIIERRQFSGKSLGYGQYQINNKITANDIVKTYQKEVERQQIAVKKAEQTKQKLSFIIGALTHLKADELFSTLLRAENLDTMPKYLDEQIN</sequence>
<gene>
    <name evidence="3" type="primary">parB_2</name>
    <name evidence="3" type="ORF">GAK29_01011</name>
</gene>
<dbReference type="Pfam" id="PF07506">
    <property type="entry name" value="RepB"/>
    <property type="match status" value="1"/>
</dbReference>
<evidence type="ECO:0000313" key="3">
    <source>
        <dbReference type="EMBL" id="KAF1026927.1"/>
    </source>
</evidence>
<protein>
    <submittedName>
        <fullName evidence="3">Putative chromosome-partitioning protein ParB</fullName>
    </submittedName>
</protein>
<dbReference type="NCBIfam" id="TIGR00180">
    <property type="entry name" value="parB_part"/>
    <property type="match status" value="1"/>
</dbReference>
<dbReference type="SMART" id="SM00470">
    <property type="entry name" value="ParB"/>
    <property type="match status" value="1"/>
</dbReference>
<dbReference type="Gene3D" id="1.10.10.2830">
    <property type="match status" value="1"/>
</dbReference>
<dbReference type="SUPFAM" id="SSF110849">
    <property type="entry name" value="ParB/Sulfiredoxin"/>
    <property type="match status" value="1"/>
</dbReference>
<dbReference type="InterPro" id="IPR050336">
    <property type="entry name" value="Chromosome_partition/occlusion"/>
</dbReference>
<dbReference type="AlphaFoldDB" id="A0A833UEA8"/>